<sequence length="758" mass="87457">MKLRRRRLIWDIETDGLLHELTRVHVLTIRDIDTRQTYIFRRNDVMDNIRDGLKMLNEADLIVGHNIIGFDNYALWKVYGDEYNPQGTMRDTLIMSRMLYSQIKDDDFRLWKRGTLPGEYIGSHTLGAWGARLGFPKDDYAARRKAEATENWQTVWGLPDQFDNNLKSYIHWYTWANWNQDMEDYGAQDLDPTEALWLKMEKVEWSEDATILEHMICDLMARVEQNGINFDRTLALQMEAELRAEYDAKTKEAIEHFGKWFTATKWRKGEPPRHEYGEDDSRLNWGEVTVPKRSIKFKDPMSKGGDKTEGCAYCPIVLKEFNPNSRPMIVNRLETIYEWVPERFTEKNTPIVDDEVLRNLGLTIPICVELAEIFYYKKRLGQLADGAESWLHNCDDEGRIHARINPGGTVTNRASHSKPNIAQVPRVVYKKLLQWQEENVTIRWIGGKIAYGVEKIDKRSGEKFYDQNLTPLLDPDGQQFVGVPVRDKETGEYVLDRDGTIKTKPTLLKGRAGDHGWDSRNLFMVPEGWVLMGADQKGIELRALAHFMWEFDDGEYAQILLEADIHDAHTAAMGLDSRDKAKTFIYAMIYGAQDFKLGVTIDPTLENYPTKAKALGAQMRERLMSRYPALRKLIKSVQRTAKKGYVDALDGRQLFVRAKHSALNTLLQGAGATLAKIWCVSFESFMEEAGFKHGWDGDFVILAWIHDELQVAVRDDPAVKIAAERYITEAATYSGERVNFRLPVEIDVKWGTRWSHTH</sequence>
<organism evidence="3 4">
    <name type="scientific">Caulobacter phage CcrBL9</name>
    <dbReference type="NCBI Taxonomy" id="2283270"/>
    <lineage>
        <taxon>Viruses</taxon>
        <taxon>Duplodnaviria</taxon>
        <taxon>Heunggongvirae</taxon>
        <taxon>Uroviricota</taxon>
        <taxon>Caudoviricetes</taxon>
        <taxon>Jeanschmidtviridae</taxon>
        <taxon>Bertelyvirus</taxon>
        <taxon>Bertelyvirus BL9</taxon>
    </lineage>
</organism>
<keyword evidence="1" id="KW-1194">Viral DNA replication</keyword>
<evidence type="ECO:0000313" key="3">
    <source>
        <dbReference type="EMBL" id="AXQ69212.1"/>
    </source>
</evidence>
<reference evidence="4" key="1">
    <citation type="submission" date="2018-07" db="EMBL/GenBank/DDBJ databases">
        <title>Giant CbK-like Caulobacter bacteriophages have genetically divergent genomes.</title>
        <authorList>
            <person name="Wilson K.M."/>
            <person name="Ely B."/>
        </authorList>
    </citation>
    <scope>NUCLEOTIDE SEQUENCE [LARGE SCALE GENOMIC DNA]</scope>
</reference>
<dbReference type="GO" id="GO:0039693">
    <property type="term" value="P:viral DNA genome replication"/>
    <property type="evidence" value="ECO:0007669"/>
    <property type="project" value="UniProtKB-KW"/>
</dbReference>
<dbReference type="Gene3D" id="1.20.1060.10">
    <property type="entry name" value="Taq DNA Polymerase, Chain T, domain 4"/>
    <property type="match status" value="1"/>
</dbReference>
<reference evidence="3 4" key="2">
    <citation type="submission" date="2018-09" db="EMBL/GenBank/DDBJ databases">
        <title>Giant CbK-like Caulobacter bacteriophages have genetically divergent genomes.</title>
        <authorList>
            <person name="Wilson K."/>
            <person name="Ely B."/>
        </authorList>
    </citation>
    <scope>NUCLEOTIDE SEQUENCE [LARGE SCALE GENOMIC DNA]</scope>
</reference>
<feature type="domain" description="DNA-directed DNA polymerase family A palm" evidence="2">
    <location>
        <begin position="516"/>
        <end position="717"/>
    </location>
</feature>
<dbReference type="GO" id="GO:0003887">
    <property type="term" value="F:DNA-directed DNA polymerase activity"/>
    <property type="evidence" value="ECO:0007669"/>
    <property type="project" value="InterPro"/>
</dbReference>
<dbReference type="InterPro" id="IPR043502">
    <property type="entry name" value="DNA/RNA_pol_sf"/>
</dbReference>
<evidence type="ECO:0000259" key="2">
    <source>
        <dbReference type="SMART" id="SM00482"/>
    </source>
</evidence>
<name>A0A385EED7_9CAUD</name>
<dbReference type="InterPro" id="IPR001098">
    <property type="entry name" value="DNA-dir_DNA_pol_A_palm_dom"/>
</dbReference>
<dbReference type="PANTHER" id="PTHR10133">
    <property type="entry name" value="DNA POLYMERASE I"/>
    <property type="match status" value="1"/>
</dbReference>
<dbReference type="InterPro" id="IPR002298">
    <property type="entry name" value="DNA_polymerase_A"/>
</dbReference>
<dbReference type="SUPFAM" id="SSF56672">
    <property type="entry name" value="DNA/RNA polymerases"/>
    <property type="match status" value="1"/>
</dbReference>
<dbReference type="SUPFAM" id="SSF53098">
    <property type="entry name" value="Ribonuclease H-like"/>
    <property type="match status" value="1"/>
</dbReference>
<keyword evidence="4" id="KW-1185">Reference proteome</keyword>
<dbReference type="EMBL" id="MH588546">
    <property type="protein sequence ID" value="AXQ69212.1"/>
    <property type="molecule type" value="Genomic_DNA"/>
</dbReference>
<dbReference type="Pfam" id="PF00476">
    <property type="entry name" value="DNA_pol_A"/>
    <property type="match status" value="1"/>
</dbReference>
<gene>
    <name evidence="3" type="ORF">CcrBL9_gp188</name>
</gene>
<evidence type="ECO:0000313" key="4">
    <source>
        <dbReference type="Proteomes" id="UP000259421"/>
    </source>
</evidence>
<dbReference type="SMART" id="SM00482">
    <property type="entry name" value="POLAc"/>
    <property type="match status" value="1"/>
</dbReference>
<proteinExistence type="predicted"/>
<dbReference type="Gene3D" id="3.30.70.370">
    <property type="match status" value="2"/>
</dbReference>
<dbReference type="GO" id="GO:0006261">
    <property type="term" value="P:DNA-templated DNA replication"/>
    <property type="evidence" value="ECO:0007669"/>
    <property type="project" value="InterPro"/>
</dbReference>
<dbReference type="InterPro" id="IPR012337">
    <property type="entry name" value="RNaseH-like_sf"/>
</dbReference>
<dbReference type="PANTHER" id="PTHR10133:SF62">
    <property type="entry name" value="DNA POLYMERASE THETA"/>
    <property type="match status" value="1"/>
</dbReference>
<keyword evidence="1" id="KW-0235">DNA replication</keyword>
<evidence type="ECO:0000256" key="1">
    <source>
        <dbReference type="ARBA" id="ARBA00023109"/>
    </source>
</evidence>
<dbReference type="InterPro" id="IPR036397">
    <property type="entry name" value="RNaseH_sf"/>
</dbReference>
<dbReference type="Proteomes" id="UP000259421">
    <property type="component" value="Segment"/>
</dbReference>
<dbReference type="Gene3D" id="3.30.420.10">
    <property type="entry name" value="Ribonuclease H-like superfamily/Ribonuclease H"/>
    <property type="match status" value="1"/>
</dbReference>
<dbReference type="GO" id="GO:0003677">
    <property type="term" value="F:DNA binding"/>
    <property type="evidence" value="ECO:0007669"/>
    <property type="project" value="InterPro"/>
</dbReference>
<accession>A0A385EED7</accession>
<dbReference type="GO" id="GO:0006302">
    <property type="term" value="P:double-strand break repair"/>
    <property type="evidence" value="ECO:0007669"/>
    <property type="project" value="TreeGrafter"/>
</dbReference>
<protein>
    <submittedName>
        <fullName evidence="3">DNA polymerase</fullName>
    </submittedName>
</protein>